<dbReference type="Proteomes" id="UP000316887">
    <property type="component" value="Unassembled WGS sequence"/>
</dbReference>
<evidence type="ECO:0000313" key="4">
    <source>
        <dbReference type="Proteomes" id="UP000316887"/>
    </source>
</evidence>
<feature type="transmembrane region" description="Helical" evidence="2">
    <location>
        <begin position="113"/>
        <end position="134"/>
    </location>
</feature>
<gene>
    <name evidence="3" type="ORF">FBY58_1638</name>
</gene>
<feature type="region of interest" description="Disordered" evidence="1">
    <location>
        <begin position="1"/>
        <end position="24"/>
    </location>
</feature>
<name>A0A542W372_ZYMMB</name>
<dbReference type="RefSeq" id="WP_141920463.1">
    <property type="nucleotide sequence ID" value="NZ_VFOF01000001.1"/>
</dbReference>
<reference evidence="3 4" key="1">
    <citation type="submission" date="2019-06" db="EMBL/GenBank/DDBJ databases">
        <title>Genome sequencing of Zymomonas mobilis strains for genetic engineering and biofuel applications.</title>
        <authorList>
            <person name="Teravest M."/>
        </authorList>
    </citation>
    <scope>NUCLEOTIDE SEQUENCE [LARGE SCALE GENOMIC DNA]</scope>
    <source>
        <strain evidence="3 4">AN0101</strain>
    </source>
</reference>
<feature type="compositionally biased region" description="Basic and acidic residues" evidence="1">
    <location>
        <begin position="1"/>
        <end position="13"/>
    </location>
</feature>
<organism evidence="3 4">
    <name type="scientific">Zymomonas mobilis</name>
    <dbReference type="NCBI Taxonomy" id="542"/>
    <lineage>
        <taxon>Bacteria</taxon>
        <taxon>Pseudomonadati</taxon>
        <taxon>Pseudomonadota</taxon>
        <taxon>Alphaproteobacteria</taxon>
        <taxon>Sphingomonadales</taxon>
        <taxon>Zymomonadaceae</taxon>
        <taxon>Zymomonas</taxon>
    </lineage>
</organism>
<comment type="caution">
    <text evidence="3">The sequence shown here is derived from an EMBL/GenBank/DDBJ whole genome shotgun (WGS) entry which is preliminary data.</text>
</comment>
<evidence type="ECO:0000256" key="1">
    <source>
        <dbReference type="SAM" id="MobiDB-lite"/>
    </source>
</evidence>
<keyword evidence="2" id="KW-0812">Transmembrane</keyword>
<evidence type="ECO:0000256" key="2">
    <source>
        <dbReference type="SAM" id="Phobius"/>
    </source>
</evidence>
<feature type="transmembrane region" description="Helical" evidence="2">
    <location>
        <begin position="47"/>
        <end position="66"/>
    </location>
</feature>
<evidence type="ECO:0000313" key="3">
    <source>
        <dbReference type="EMBL" id="TQL18024.1"/>
    </source>
</evidence>
<accession>A0A542W372</accession>
<keyword evidence="2" id="KW-0472">Membrane</keyword>
<feature type="transmembrane region" description="Helical" evidence="2">
    <location>
        <begin position="72"/>
        <end position="92"/>
    </location>
</feature>
<keyword evidence="2" id="KW-1133">Transmembrane helix</keyword>
<proteinExistence type="predicted"/>
<protein>
    <submittedName>
        <fullName evidence="3">Uncharacterized protein</fullName>
    </submittedName>
</protein>
<dbReference type="OrthoDB" id="9929431at2"/>
<sequence>MTGSAHLDDHKINPAENKAPLPEEDPYDQLEPAAKAAAIRRFHKQRLFLLLMGALAWLLAALSWRLGPSAHAMGLARLTWAPSFLTFFVLWSRMPRNMRNFVIRAVIFPKLKALFLVRDLMLPCLFFGLSLWAVGQAFNLLPWGRIG</sequence>
<dbReference type="AlphaFoldDB" id="A0A542W372"/>
<dbReference type="EMBL" id="VFOF01000001">
    <property type="protein sequence ID" value="TQL18024.1"/>
    <property type="molecule type" value="Genomic_DNA"/>
</dbReference>